<comment type="cofactor">
    <cofactor evidence="5">
        <name>pyridoxal 5'-phosphate</name>
        <dbReference type="ChEBI" id="CHEBI:597326"/>
    </cofactor>
    <text evidence="5">Binds 1 pyridoxal phosphate per subunit.</text>
</comment>
<dbReference type="GO" id="GO:0006526">
    <property type="term" value="P:L-arginine biosynthetic process"/>
    <property type="evidence" value="ECO:0007669"/>
    <property type="project" value="UniProtKB-UniRule"/>
</dbReference>
<keyword evidence="4 5" id="KW-0663">Pyridoxal phosphate</keyword>
<comment type="pathway">
    <text evidence="5">Amino-acid biosynthesis; L-arginine biosynthesis; N(2)-acetyl-L-ornithine from L-glutamate: step 4/4.</text>
</comment>
<feature type="binding site" evidence="5">
    <location>
        <begin position="104"/>
        <end position="105"/>
    </location>
    <ligand>
        <name>pyridoxal 5'-phosphate</name>
        <dbReference type="ChEBI" id="CHEBI:597326"/>
    </ligand>
</feature>
<dbReference type="GO" id="GO:0005737">
    <property type="term" value="C:cytoplasm"/>
    <property type="evidence" value="ECO:0007669"/>
    <property type="project" value="UniProtKB-SubCell"/>
</dbReference>
<dbReference type="Proteomes" id="UP000199300">
    <property type="component" value="Unassembled WGS sequence"/>
</dbReference>
<feature type="binding site" evidence="5">
    <location>
        <position position="279"/>
    </location>
    <ligand>
        <name>N(2)-acetyl-L-ornithine</name>
        <dbReference type="ChEBI" id="CHEBI:57805"/>
    </ligand>
</feature>
<dbReference type="Gene3D" id="3.40.640.10">
    <property type="entry name" value="Type I PLP-dependent aspartate aminotransferase-like (Major domain)"/>
    <property type="match status" value="1"/>
</dbReference>
<comment type="subcellular location">
    <subcellularLocation>
        <location evidence="5">Cytoplasm</location>
    </subcellularLocation>
</comment>
<sequence length="400" mass="43708">MSNSVTVAENNAVMTTYTRFPITLTEGKGSFVWDDQGAKYLDYTAGIATCNLGHRPATVQAAVEEQLNKLWHCSNLYHIPKQDQLAELLVDQTCFDQVFFANSGAEANEGAIKLARRYAHKIKQTDQFEIVTFTDSFHGRTLATMSATGQPKIQDGYAPHMPGFRYARYNDEKEFAQLIQPKTIAVMLELVQGEGGVIPADQAWVDQLVTLCRQHGVLIIVDEIQTGMGRLGSLFAYQQYGFEPDIMTVAKGLASGFPVGAVLAKADISTALTPGSHGSTFGGNPLAMSAGLATLAHICEPAFFESVSKQQQYLWQQLNVLAEQAEDIVEIRGSGFLIGIKVSTKAIDYVNKARAAGLLILVAGPQVIRILPPLNTTKQEIDQACKILNALFLKNEVDNY</sequence>
<dbReference type="PANTHER" id="PTHR11986">
    <property type="entry name" value="AMINOTRANSFERASE CLASS III"/>
    <property type="match status" value="1"/>
</dbReference>
<dbReference type="GO" id="GO:0030170">
    <property type="term" value="F:pyridoxal phosphate binding"/>
    <property type="evidence" value="ECO:0007669"/>
    <property type="project" value="InterPro"/>
</dbReference>
<keyword evidence="1 5" id="KW-0032">Aminotransferase</keyword>
<organism evidence="6 7">
    <name type="scientific">Amphibacillus marinus</name>
    <dbReference type="NCBI Taxonomy" id="872970"/>
    <lineage>
        <taxon>Bacteria</taxon>
        <taxon>Bacillati</taxon>
        <taxon>Bacillota</taxon>
        <taxon>Bacilli</taxon>
        <taxon>Bacillales</taxon>
        <taxon>Bacillaceae</taxon>
        <taxon>Amphibacillus</taxon>
    </lineage>
</organism>
<name>A0A1H8MII9_9BACI</name>
<protein>
    <recommendedName>
        <fullName evidence="5">Acetylornithine aminotransferase</fullName>
        <shortName evidence="5">ACOAT</shortName>
        <ecNumber evidence="5">2.6.1.11</ecNumber>
    </recommendedName>
</protein>
<keyword evidence="5" id="KW-0055">Arginine biosynthesis</keyword>
<feature type="binding site" evidence="5">
    <location>
        <begin position="222"/>
        <end position="225"/>
    </location>
    <ligand>
        <name>pyridoxal 5'-phosphate</name>
        <dbReference type="ChEBI" id="CHEBI:597326"/>
    </ligand>
</feature>
<feature type="binding site" evidence="5">
    <location>
        <position position="140"/>
    </location>
    <ligand>
        <name>N(2)-acetyl-L-ornithine</name>
        <dbReference type="ChEBI" id="CHEBI:57805"/>
    </ligand>
</feature>
<feature type="binding site" evidence="5">
    <location>
        <position position="280"/>
    </location>
    <ligand>
        <name>pyridoxal 5'-phosphate</name>
        <dbReference type="ChEBI" id="CHEBI:597326"/>
    </ligand>
</feature>
<dbReference type="InterPro" id="IPR005814">
    <property type="entry name" value="Aminotrans_3"/>
</dbReference>
<dbReference type="SUPFAM" id="SSF53383">
    <property type="entry name" value="PLP-dependent transferases"/>
    <property type="match status" value="1"/>
</dbReference>
<dbReference type="PROSITE" id="PS00600">
    <property type="entry name" value="AA_TRANSFER_CLASS_3"/>
    <property type="match status" value="1"/>
</dbReference>
<dbReference type="NCBIfam" id="NF002797">
    <property type="entry name" value="PRK02936.1"/>
    <property type="match status" value="1"/>
</dbReference>
<evidence type="ECO:0000256" key="5">
    <source>
        <dbReference type="HAMAP-Rule" id="MF_01107"/>
    </source>
</evidence>
<comment type="subunit">
    <text evidence="5">Homodimer.</text>
</comment>
<keyword evidence="3 5" id="KW-0808">Transferase</keyword>
<dbReference type="EMBL" id="FODJ01000004">
    <property type="protein sequence ID" value="SEO17104.1"/>
    <property type="molecule type" value="Genomic_DNA"/>
</dbReference>
<dbReference type="InterPro" id="IPR050103">
    <property type="entry name" value="Class-III_PLP-dep_AT"/>
</dbReference>
<evidence type="ECO:0000313" key="6">
    <source>
        <dbReference type="EMBL" id="SEO17104.1"/>
    </source>
</evidence>
<keyword evidence="7" id="KW-1185">Reference proteome</keyword>
<evidence type="ECO:0000256" key="1">
    <source>
        <dbReference type="ARBA" id="ARBA00022576"/>
    </source>
</evidence>
<keyword evidence="2 5" id="KW-0028">Amino-acid biosynthesis</keyword>
<dbReference type="RefSeq" id="WP_091496630.1">
    <property type="nucleotide sequence ID" value="NZ_FODJ01000004.1"/>
</dbReference>
<dbReference type="Gene3D" id="3.90.1150.10">
    <property type="entry name" value="Aspartate Aminotransferase, domain 1"/>
    <property type="match status" value="1"/>
</dbReference>
<dbReference type="HAMAP" id="MF_01107">
    <property type="entry name" value="ArgD_aminotrans_3"/>
    <property type="match status" value="1"/>
</dbReference>
<reference evidence="6 7" key="1">
    <citation type="submission" date="2016-10" db="EMBL/GenBank/DDBJ databases">
        <authorList>
            <person name="de Groot N.N."/>
        </authorList>
    </citation>
    <scope>NUCLEOTIDE SEQUENCE [LARGE SCALE GENOMIC DNA]</scope>
    <source>
        <strain evidence="6 7">CGMCC 1.10434</strain>
    </source>
</reference>
<dbReference type="NCBIfam" id="NF002325">
    <property type="entry name" value="PRK01278.1"/>
    <property type="match status" value="1"/>
</dbReference>
<feature type="modified residue" description="N6-(pyridoxal phosphate)lysine" evidence="5">
    <location>
        <position position="251"/>
    </location>
</feature>
<dbReference type="GO" id="GO:0003992">
    <property type="term" value="F:N2-acetyl-L-ornithine:2-oxoglutarate 5-aminotransferase activity"/>
    <property type="evidence" value="ECO:0007669"/>
    <property type="project" value="UniProtKB-UniRule"/>
</dbReference>
<feature type="binding site" evidence="5">
    <location>
        <position position="137"/>
    </location>
    <ligand>
        <name>pyridoxal 5'-phosphate</name>
        <dbReference type="ChEBI" id="CHEBI:597326"/>
    </ligand>
</feature>
<evidence type="ECO:0000256" key="4">
    <source>
        <dbReference type="ARBA" id="ARBA00022898"/>
    </source>
</evidence>
<dbReference type="Pfam" id="PF00202">
    <property type="entry name" value="Aminotran_3"/>
    <property type="match status" value="1"/>
</dbReference>
<dbReference type="AlphaFoldDB" id="A0A1H8MII9"/>
<accession>A0A1H8MII9</accession>
<dbReference type="InterPro" id="IPR015424">
    <property type="entry name" value="PyrdxlP-dep_Trfase"/>
</dbReference>
<evidence type="ECO:0000256" key="2">
    <source>
        <dbReference type="ARBA" id="ARBA00022605"/>
    </source>
</evidence>
<dbReference type="NCBIfam" id="TIGR00707">
    <property type="entry name" value="argD"/>
    <property type="match status" value="1"/>
</dbReference>
<dbReference type="InterPro" id="IPR004636">
    <property type="entry name" value="AcOrn/SuccOrn_fam"/>
</dbReference>
<dbReference type="FunFam" id="3.40.640.10:FF:000004">
    <property type="entry name" value="Acetylornithine aminotransferase"/>
    <property type="match status" value="1"/>
</dbReference>
<evidence type="ECO:0000256" key="3">
    <source>
        <dbReference type="ARBA" id="ARBA00022679"/>
    </source>
</evidence>
<comment type="catalytic activity">
    <reaction evidence="5">
        <text>N(2)-acetyl-L-ornithine + 2-oxoglutarate = N-acetyl-L-glutamate 5-semialdehyde + L-glutamate</text>
        <dbReference type="Rhea" id="RHEA:18049"/>
        <dbReference type="ChEBI" id="CHEBI:16810"/>
        <dbReference type="ChEBI" id="CHEBI:29123"/>
        <dbReference type="ChEBI" id="CHEBI:29985"/>
        <dbReference type="ChEBI" id="CHEBI:57805"/>
        <dbReference type="EC" id="2.6.1.11"/>
    </reaction>
</comment>
<keyword evidence="5" id="KW-0963">Cytoplasm</keyword>
<dbReference type="CDD" id="cd00610">
    <property type="entry name" value="OAT_like"/>
    <property type="match status" value="1"/>
</dbReference>
<comment type="similarity">
    <text evidence="5">Belongs to the class-III pyridoxal-phosphate-dependent aminotransferase family. ArgD subfamily.</text>
</comment>
<dbReference type="InterPro" id="IPR015421">
    <property type="entry name" value="PyrdxlP-dep_Trfase_major"/>
</dbReference>
<comment type="miscellaneous">
    <text evidence="5">May also have succinyldiaminopimelate aminotransferase activity, thus carrying out the corresponding step in lysine biosynthesis.</text>
</comment>
<evidence type="ECO:0000313" key="7">
    <source>
        <dbReference type="Proteomes" id="UP000199300"/>
    </source>
</evidence>
<proteinExistence type="inferred from homology"/>
<dbReference type="EC" id="2.6.1.11" evidence="5"/>
<dbReference type="InterPro" id="IPR049704">
    <property type="entry name" value="Aminotrans_3_PPA_site"/>
</dbReference>
<dbReference type="InterPro" id="IPR015422">
    <property type="entry name" value="PyrdxlP-dep_Trfase_small"/>
</dbReference>
<dbReference type="GO" id="GO:0042802">
    <property type="term" value="F:identical protein binding"/>
    <property type="evidence" value="ECO:0007669"/>
    <property type="project" value="TreeGrafter"/>
</dbReference>
<dbReference type="PIRSF" id="PIRSF000521">
    <property type="entry name" value="Transaminase_4ab_Lys_Orn"/>
    <property type="match status" value="1"/>
</dbReference>
<gene>
    <name evidence="5" type="primary">argD</name>
    <name evidence="6" type="ORF">SAMN04488134_104165</name>
</gene>
<dbReference type="PANTHER" id="PTHR11986:SF79">
    <property type="entry name" value="ACETYLORNITHINE AMINOTRANSFERASE, MITOCHONDRIAL"/>
    <property type="match status" value="1"/>
</dbReference>
<dbReference type="STRING" id="872970.SAMN04488134_104165"/>
<dbReference type="UniPathway" id="UPA00068">
    <property type="reaction ID" value="UER00109"/>
</dbReference>
<dbReference type="OrthoDB" id="9807885at2"/>